<dbReference type="WBParaSite" id="nRc.2.0.1.t17339-RA">
    <property type="protein sequence ID" value="nRc.2.0.1.t17339-RA"/>
    <property type="gene ID" value="nRc.2.0.1.g17339"/>
</dbReference>
<protein>
    <submittedName>
        <fullName evidence="5">Hikeshi-like domain-containing protein</fullName>
    </submittedName>
</protein>
<dbReference type="GO" id="GO:0030544">
    <property type="term" value="F:Hsp70 protein binding"/>
    <property type="evidence" value="ECO:0007669"/>
    <property type="project" value="TreeGrafter"/>
</dbReference>
<dbReference type="Proteomes" id="UP000887565">
    <property type="component" value="Unplaced"/>
</dbReference>
<dbReference type="GO" id="GO:0061608">
    <property type="term" value="F:nuclear import signal receptor activity"/>
    <property type="evidence" value="ECO:0007669"/>
    <property type="project" value="TreeGrafter"/>
</dbReference>
<dbReference type="Pfam" id="PF05603">
    <property type="entry name" value="Hikeshi-like_N"/>
    <property type="match status" value="1"/>
</dbReference>
<dbReference type="GO" id="GO:0006606">
    <property type="term" value="P:protein import into nucleus"/>
    <property type="evidence" value="ECO:0007669"/>
    <property type="project" value="TreeGrafter"/>
</dbReference>
<keyword evidence="4" id="KW-1185">Reference proteome</keyword>
<dbReference type="InterPro" id="IPR031318">
    <property type="entry name" value="OPI10"/>
</dbReference>
<evidence type="ECO:0000313" key="4">
    <source>
        <dbReference type="Proteomes" id="UP000887565"/>
    </source>
</evidence>
<evidence type="ECO:0000313" key="5">
    <source>
        <dbReference type="WBParaSite" id="nRc.2.0.1.t17339-RA"/>
    </source>
</evidence>
<feature type="domain" description="Hikeshi-like N-terminal" evidence="2">
    <location>
        <begin position="26"/>
        <end position="151"/>
    </location>
</feature>
<dbReference type="OMA" id="WWAKFER"/>
<sequence>MFALLAAGRSHATNANGTRPRNKLWVQTEYQQVDKSHIVFPLTDVDTINHIIIFLTTPIPTVDLAGAVYFSSPSEDGQLCWQYLGYVDNNKPSAIFRISKMKPKNDCIGKIFTNYNSQSLVPHSQSALNTAIIGVSLEPISVVQNLTVSENSQAQLATNVTEFTSKILENLVNFTTSFAISSNEVQNRPADTYIPMNAFQKWYENIGRKLKNNPYFWKS</sequence>
<evidence type="ECO:0000259" key="3">
    <source>
        <dbReference type="Pfam" id="PF21057"/>
    </source>
</evidence>
<dbReference type="GO" id="GO:0005634">
    <property type="term" value="C:nucleus"/>
    <property type="evidence" value="ECO:0007669"/>
    <property type="project" value="TreeGrafter"/>
</dbReference>
<reference evidence="5" key="1">
    <citation type="submission" date="2022-11" db="UniProtKB">
        <authorList>
            <consortium name="WormBaseParasite"/>
        </authorList>
    </citation>
    <scope>IDENTIFICATION</scope>
</reference>
<feature type="domain" description="Hikeshi-like C-terminal" evidence="3">
    <location>
        <begin position="159"/>
        <end position="218"/>
    </location>
</feature>
<evidence type="ECO:0000259" key="2">
    <source>
        <dbReference type="Pfam" id="PF05603"/>
    </source>
</evidence>
<proteinExistence type="inferred from homology"/>
<evidence type="ECO:0000256" key="1">
    <source>
        <dbReference type="ARBA" id="ARBA00006623"/>
    </source>
</evidence>
<comment type="similarity">
    <text evidence="1">Belongs to the OPI10 family.</text>
</comment>
<dbReference type="Pfam" id="PF21057">
    <property type="entry name" value="Hikeshi-like_C"/>
    <property type="match status" value="1"/>
</dbReference>
<dbReference type="PANTHER" id="PTHR12925:SF0">
    <property type="entry name" value="PROTEIN HIKESHI"/>
    <property type="match status" value="1"/>
</dbReference>
<dbReference type="AlphaFoldDB" id="A0A915IT12"/>
<dbReference type="InterPro" id="IPR008493">
    <property type="entry name" value="Hikeshi-like_N"/>
</dbReference>
<dbReference type="PANTHER" id="PTHR12925">
    <property type="entry name" value="HIKESHI FAMILY MEMBER"/>
    <property type="match status" value="1"/>
</dbReference>
<organism evidence="4 5">
    <name type="scientific">Romanomermis culicivorax</name>
    <name type="common">Nematode worm</name>
    <dbReference type="NCBI Taxonomy" id="13658"/>
    <lineage>
        <taxon>Eukaryota</taxon>
        <taxon>Metazoa</taxon>
        <taxon>Ecdysozoa</taxon>
        <taxon>Nematoda</taxon>
        <taxon>Enoplea</taxon>
        <taxon>Dorylaimia</taxon>
        <taxon>Mermithida</taxon>
        <taxon>Mermithoidea</taxon>
        <taxon>Mermithidae</taxon>
        <taxon>Romanomermis</taxon>
    </lineage>
</organism>
<accession>A0A915IT12</accession>
<name>A0A915IT12_ROMCU</name>
<dbReference type="GO" id="GO:0005829">
    <property type="term" value="C:cytosol"/>
    <property type="evidence" value="ECO:0007669"/>
    <property type="project" value="TreeGrafter"/>
</dbReference>
<dbReference type="InterPro" id="IPR048364">
    <property type="entry name" value="Hikeshi-like_C"/>
</dbReference>